<keyword evidence="1" id="KW-1185">Reference proteome</keyword>
<dbReference type="RefSeq" id="XP_028039585.1">
    <property type="nucleotide sequence ID" value="XM_028183784.1"/>
</dbReference>
<dbReference type="KEGG" id="bman:114250043"/>
<gene>
    <name evidence="2" type="primary">LOC114250043</name>
</gene>
<accession>A0A6J2KCC1</accession>
<protein>
    <submittedName>
        <fullName evidence="2">Uncharacterized protein LOC114250043</fullName>
    </submittedName>
</protein>
<reference evidence="2" key="1">
    <citation type="submission" date="2025-08" db="UniProtKB">
        <authorList>
            <consortium name="RefSeq"/>
        </authorList>
    </citation>
    <scope>IDENTIFICATION</scope>
    <source>
        <tissue evidence="2">Silk gland</tissue>
    </source>
</reference>
<evidence type="ECO:0000313" key="2">
    <source>
        <dbReference type="RefSeq" id="XP_028039585.1"/>
    </source>
</evidence>
<dbReference type="Proteomes" id="UP000504629">
    <property type="component" value="Unplaced"/>
</dbReference>
<name>A0A6J2KCC1_BOMMA</name>
<dbReference type="AlphaFoldDB" id="A0A6J2KCC1"/>
<dbReference type="GeneID" id="114250043"/>
<proteinExistence type="predicted"/>
<evidence type="ECO:0000313" key="1">
    <source>
        <dbReference type="Proteomes" id="UP000504629"/>
    </source>
</evidence>
<organism evidence="1 2">
    <name type="scientific">Bombyx mandarina</name>
    <name type="common">Wild silk moth</name>
    <name type="synonym">Wild silkworm</name>
    <dbReference type="NCBI Taxonomy" id="7092"/>
    <lineage>
        <taxon>Eukaryota</taxon>
        <taxon>Metazoa</taxon>
        <taxon>Ecdysozoa</taxon>
        <taxon>Arthropoda</taxon>
        <taxon>Hexapoda</taxon>
        <taxon>Insecta</taxon>
        <taxon>Pterygota</taxon>
        <taxon>Neoptera</taxon>
        <taxon>Endopterygota</taxon>
        <taxon>Lepidoptera</taxon>
        <taxon>Glossata</taxon>
        <taxon>Ditrysia</taxon>
        <taxon>Bombycoidea</taxon>
        <taxon>Bombycidae</taxon>
        <taxon>Bombycinae</taxon>
        <taxon>Bombyx</taxon>
    </lineage>
</organism>
<sequence>MPYTMTRLSETFWREREERSCVICFILSIQCFFRFKCVIKTEEPTTYPKASENNHPWISLDTIVFPSTYVMSRSRRQDHREDLHSSKTTVLQRLRPAQYRYKKQKDKKNTLKQFHTSVFVEMRILN</sequence>